<evidence type="ECO:0000256" key="1">
    <source>
        <dbReference type="SAM" id="MobiDB-lite"/>
    </source>
</evidence>
<dbReference type="EMBL" id="JBECZB010000009">
    <property type="protein sequence ID" value="MEQ3511254.1"/>
    <property type="molecule type" value="Genomic_DNA"/>
</dbReference>
<sequence length="228" mass="27224">MENKQTEKTETQSAKTKKKPFKQTRELVRLALNNGWTQTEIAKTCRTQQSVVSAWSKGEKLGTEQQLKPLLDLFGYKLRRNTFKLYWRKNKETSETEFIKVEGKIIFSLIIGQQDYKKFTPKYKFIIHYQGNEQFYMILKKKIYDDYDKSLEAATWQTILNQSIGISELLRFFDKLRSKDIENNIDEFWLYFCHKFPEYTQSLPFLIRQALLNHGFPVNNIIEYPASW</sequence>
<dbReference type="InterPro" id="IPR010982">
    <property type="entry name" value="Lambda_DNA-bd_dom_sf"/>
</dbReference>
<organism evidence="2 3">
    <name type="scientific">Neisseria polysaccharea</name>
    <dbReference type="NCBI Taxonomy" id="489"/>
    <lineage>
        <taxon>Bacteria</taxon>
        <taxon>Pseudomonadati</taxon>
        <taxon>Pseudomonadota</taxon>
        <taxon>Betaproteobacteria</taxon>
        <taxon>Neisseriales</taxon>
        <taxon>Neisseriaceae</taxon>
        <taxon>Neisseria</taxon>
    </lineage>
</organism>
<gene>
    <name evidence="2" type="ORF">ABM124_08040</name>
</gene>
<protein>
    <recommendedName>
        <fullName evidence="4">HTH cro/C1-type domain-containing protein</fullName>
    </recommendedName>
</protein>
<dbReference type="SUPFAM" id="SSF47413">
    <property type="entry name" value="lambda repressor-like DNA-binding domains"/>
    <property type="match status" value="1"/>
</dbReference>
<dbReference type="RefSeq" id="WP_349273202.1">
    <property type="nucleotide sequence ID" value="NZ_JBECZB010000009.1"/>
</dbReference>
<reference evidence="2 3" key="1">
    <citation type="submission" date="2024-05" db="EMBL/GenBank/DDBJ databases">
        <authorList>
            <person name="Matzinger S.R."/>
            <person name="Bankers L."/>
            <person name="Rossheim A."/>
            <person name="Hetherington-Rauth M.C."/>
            <person name="Smith A."/>
            <person name="Baird S."/>
            <person name="Polanco D."/>
        </authorList>
    </citation>
    <scope>NUCLEOTIDE SEQUENCE [LARGE SCALE GENOMIC DNA]</scope>
    <source>
        <strain evidence="2 3">2024CJ-00066</strain>
    </source>
</reference>
<feature type="region of interest" description="Disordered" evidence="1">
    <location>
        <begin position="1"/>
        <end position="21"/>
    </location>
</feature>
<comment type="caution">
    <text evidence="2">The sequence shown here is derived from an EMBL/GenBank/DDBJ whole genome shotgun (WGS) entry which is preliminary data.</text>
</comment>
<name>A0ABV1JL95_NEIPO</name>
<proteinExistence type="predicted"/>
<evidence type="ECO:0000313" key="2">
    <source>
        <dbReference type="EMBL" id="MEQ3511254.1"/>
    </source>
</evidence>
<dbReference type="Proteomes" id="UP001447151">
    <property type="component" value="Unassembled WGS sequence"/>
</dbReference>
<keyword evidence="3" id="KW-1185">Reference proteome</keyword>
<evidence type="ECO:0000313" key="3">
    <source>
        <dbReference type="Proteomes" id="UP001447151"/>
    </source>
</evidence>
<evidence type="ECO:0008006" key="4">
    <source>
        <dbReference type="Google" id="ProtNLM"/>
    </source>
</evidence>
<feature type="compositionally biased region" description="Basic and acidic residues" evidence="1">
    <location>
        <begin position="1"/>
        <end position="10"/>
    </location>
</feature>
<accession>A0ABV1JL95</accession>
<dbReference type="Gene3D" id="1.10.260.40">
    <property type="entry name" value="lambda repressor-like DNA-binding domains"/>
    <property type="match status" value="1"/>
</dbReference>